<evidence type="ECO:0000313" key="2">
    <source>
        <dbReference type="EMBL" id="VYT71894.1"/>
    </source>
</evidence>
<dbReference type="Pfam" id="PF06114">
    <property type="entry name" value="Peptidase_M78"/>
    <property type="match status" value="1"/>
</dbReference>
<name>A0A6N2YXV2_9FIRM</name>
<protein>
    <recommendedName>
        <fullName evidence="1">IrrE N-terminal-like domain-containing protein</fullName>
    </recommendedName>
</protein>
<dbReference type="InterPro" id="IPR010359">
    <property type="entry name" value="IrrE_HExxH"/>
</dbReference>
<reference evidence="2" key="1">
    <citation type="submission" date="2019-11" db="EMBL/GenBank/DDBJ databases">
        <authorList>
            <person name="Feng L."/>
        </authorList>
    </citation>
    <scope>NUCLEOTIDE SEQUENCE</scope>
    <source>
        <strain evidence="2">VrattiLFYP33</strain>
    </source>
</reference>
<accession>A0A6N2YXV2</accession>
<proteinExistence type="predicted"/>
<dbReference type="InterPro" id="IPR052345">
    <property type="entry name" value="Rad_response_metalloprotease"/>
</dbReference>
<dbReference type="PANTHER" id="PTHR43236:SF1">
    <property type="entry name" value="BLL7220 PROTEIN"/>
    <property type="match status" value="1"/>
</dbReference>
<sequence>MATGLAWSMYSRYELTDALVDPKRLLRLEGVDCVSYQTMGLDDLPRADAYYDPRPDINAVFYNEDAQFERLRFTLAHELGHKVLGHHDIYAVTLPRIEQEREANAFAAELLAPSPLIHLIGITSVDEICAAFDVSQLCAEAVLKRMYFFSPERWPHHVDMFRQLCPGFIEARKNLHDKRLRYSI</sequence>
<organism evidence="2">
    <name type="scientific">Veillonella ratti</name>
    <dbReference type="NCBI Taxonomy" id="103892"/>
    <lineage>
        <taxon>Bacteria</taxon>
        <taxon>Bacillati</taxon>
        <taxon>Bacillota</taxon>
        <taxon>Negativicutes</taxon>
        <taxon>Veillonellales</taxon>
        <taxon>Veillonellaceae</taxon>
        <taxon>Veillonella</taxon>
    </lineage>
</organism>
<dbReference type="Gene3D" id="1.10.10.2910">
    <property type="match status" value="1"/>
</dbReference>
<dbReference type="AlphaFoldDB" id="A0A6N2YXV2"/>
<dbReference type="EMBL" id="CACRUX010000012">
    <property type="protein sequence ID" value="VYT71894.1"/>
    <property type="molecule type" value="Genomic_DNA"/>
</dbReference>
<evidence type="ECO:0000259" key="1">
    <source>
        <dbReference type="Pfam" id="PF06114"/>
    </source>
</evidence>
<dbReference type="PANTHER" id="PTHR43236">
    <property type="entry name" value="ANTITOXIN HIGA1"/>
    <property type="match status" value="1"/>
</dbReference>
<gene>
    <name evidence="2" type="ORF">VRLFYP33_00360</name>
</gene>
<feature type="domain" description="IrrE N-terminal-like" evidence="1">
    <location>
        <begin position="50"/>
        <end position="120"/>
    </location>
</feature>